<sequence>MSSTLDRVQYQLDPIAYRSVGEKKLAEKILTREGQWDAERQCFLTKEKLLQDLTRQFQSLNTLLRHAPVRSYATEGRNLDAKYPKAPKFLMTENNISNSQLSMEDPTKQNIEYRRQIAAKNTLIREREMEGMRAGGGGGGGGGANSGGGSGGGGGAGGVVLGGKEQMEWIENLERDFVRASSASTPMFASSQQQHSSSVNASLQQRRSLAASPKLSQQHQSMNLSAASALNRSVTASPQVGMNANIGNHTSSTVPTTTQQSPPPLPRIAPEFSGGNVHASLSSSSSLAPTTTANRHSSLLMQLKSTKAAYQKHQASSTIVASILSMDTSAAMKSAVTRMFANPKQADAISQEEHDRREREFMEERTRTAAYQENLVREEREAIERELAQMK</sequence>
<proteinExistence type="predicted"/>
<feature type="region of interest" description="Disordered" evidence="1">
    <location>
        <begin position="131"/>
        <end position="160"/>
    </location>
</feature>
<gene>
    <name evidence="2" type="ORF">BSAL_39000</name>
</gene>
<keyword evidence="3" id="KW-1185">Reference proteome</keyword>
<reference evidence="3" key="1">
    <citation type="submission" date="2015-09" db="EMBL/GenBank/DDBJ databases">
        <authorList>
            <consortium name="Pathogen Informatics"/>
        </authorList>
    </citation>
    <scope>NUCLEOTIDE SEQUENCE [LARGE SCALE GENOMIC DNA]</scope>
    <source>
        <strain evidence="3">Lake Konstanz</strain>
    </source>
</reference>
<protein>
    <submittedName>
        <fullName evidence="2">Uncharacterized protein</fullName>
    </submittedName>
</protein>
<feature type="compositionally biased region" description="Polar residues" evidence="1">
    <location>
        <begin position="214"/>
        <end position="224"/>
    </location>
</feature>
<feature type="compositionally biased region" description="Basic and acidic residues" evidence="1">
    <location>
        <begin position="351"/>
        <end position="366"/>
    </location>
</feature>
<dbReference type="VEuPathDB" id="TriTrypDB:BSAL_39000"/>
<evidence type="ECO:0000256" key="1">
    <source>
        <dbReference type="SAM" id="MobiDB-lite"/>
    </source>
</evidence>
<evidence type="ECO:0000313" key="3">
    <source>
        <dbReference type="Proteomes" id="UP000051952"/>
    </source>
</evidence>
<dbReference type="Proteomes" id="UP000051952">
    <property type="component" value="Unassembled WGS sequence"/>
</dbReference>
<accession>A0A0S4JPU7</accession>
<feature type="compositionally biased region" description="Gly residues" evidence="1">
    <location>
        <begin position="133"/>
        <end position="160"/>
    </location>
</feature>
<feature type="region of interest" description="Disordered" evidence="1">
    <location>
        <begin position="239"/>
        <end position="293"/>
    </location>
</feature>
<organism evidence="2 3">
    <name type="scientific">Bodo saltans</name>
    <name type="common">Flagellated protozoan</name>
    <dbReference type="NCBI Taxonomy" id="75058"/>
    <lineage>
        <taxon>Eukaryota</taxon>
        <taxon>Discoba</taxon>
        <taxon>Euglenozoa</taxon>
        <taxon>Kinetoplastea</taxon>
        <taxon>Metakinetoplastina</taxon>
        <taxon>Eubodonida</taxon>
        <taxon>Bodonidae</taxon>
        <taxon>Bodo</taxon>
    </lineage>
</organism>
<dbReference type="AlphaFoldDB" id="A0A0S4JPU7"/>
<feature type="region of interest" description="Disordered" evidence="1">
    <location>
        <begin position="184"/>
        <end position="224"/>
    </location>
</feature>
<name>A0A0S4JPU7_BODSA</name>
<evidence type="ECO:0000313" key="2">
    <source>
        <dbReference type="EMBL" id="CUG92714.1"/>
    </source>
</evidence>
<feature type="compositionally biased region" description="Low complexity" evidence="1">
    <location>
        <begin position="250"/>
        <end position="260"/>
    </location>
</feature>
<feature type="compositionally biased region" description="Polar residues" evidence="1">
    <location>
        <begin position="184"/>
        <end position="207"/>
    </location>
</feature>
<feature type="compositionally biased region" description="Polar residues" evidence="1">
    <location>
        <begin position="239"/>
        <end position="249"/>
    </location>
</feature>
<dbReference type="EMBL" id="CYKH01002080">
    <property type="protein sequence ID" value="CUG92714.1"/>
    <property type="molecule type" value="Genomic_DNA"/>
</dbReference>
<feature type="region of interest" description="Disordered" evidence="1">
    <location>
        <begin position="346"/>
        <end position="366"/>
    </location>
</feature>